<comment type="caution">
    <text evidence="1">The sequence shown here is derived from an EMBL/GenBank/DDBJ whole genome shotgun (WGS) entry which is preliminary data.</text>
</comment>
<dbReference type="EMBL" id="JAODUP010000396">
    <property type="protein sequence ID" value="KAK2150655.1"/>
    <property type="molecule type" value="Genomic_DNA"/>
</dbReference>
<reference evidence="1" key="1">
    <citation type="journal article" date="2023" name="Mol. Biol. Evol.">
        <title>Third-Generation Sequencing Reveals the Adaptive Role of the Epigenome in Three Deep-Sea Polychaetes.</title>
        <authorList>
            <person name="Perez M."/>
            <person name="Aroh O."/>
            <person name="Sun Y."/>
            <person name="Lan Y."/>
            <person name="Juniper S.K."/>
            <person name="Young C.R."/>
            <person name="Angers B."/>
            <person name="Qian P.Y."/>
        </authorList>
    </citation>
    <scope>NUCLEOTIDE SEQUENCE</scope>
    <source>
        <strain evidence="1">P08H-3</strain>
    </source>
</reference>
<accession>A0AAD9MYZ2</accession>
<proteinExistence type="predicted"/>
<name>A0AAD9MYZ2_9ANNE</name>
<gene>
    <name evidence="1" type="ORF">LSH36_396g01014</name>
</gene>
<organism evidence="1 2">
    <name type="scientific">Paralvinella palmiformis</name>
    <dbReference type="NCBI Taxonomy" id="53620"/>
    <lineage>
        <taxon>Eukaryota</taxon>
        <taxon>Metazoa</taxon>
        <taxon>Spiralia</taxon>
        <taxon>Lophotrochozoa</taxon>
        <taxon>Annelida</taxon>
        <taxon>Polychaeta</taxon>
        <taxon>Sedentaria</taxon>
        <taxon>Canalipalpata</taxon>
        <taxon>Terebellida</taxon>
        <taxon>Terebelliformia</taxon>
        <taxon>Alvinellidae</taxon>
        <taxon>Paralvinella</taxon>
    </lineage>
</organism>
<keyword evidence="2" id="KW-1185">Reference proteome</keyword>
<sequence length="123" mass="13978">MAVMTISENLEMLKAVSIAGQRGKKYTLYLQLGDLETEKGFMGKFKPKNAADLPTCEVTPETVKVMITLDVDGRKVDYLWEKIHSGRVAKADVKVENHQLAVTLHKANNKEWDLMFIRDLQEL</sequence>
<dbReference type="AlphaFoldDB" id="A0AAD9MYZ2"/>
<evidence type="ECO:0000313" key="1">
    <source>
        <dbReference type="EMBL" id="KAK2150655.1"/>
    </source>
</evidence>
<protein>
    <submittedName>
        <fullName evidence="1">Uncharacterized protein</fullName>
    </submittedName>
</protein>
<evidence type="ECO:0000313" key="2">
    <source>
        <dbReference type="Proteomes" id="UP001208570"/>
    </source>
</evidence>
<dbReference type="Proteomes" id="UP001208570">
    <property type="component" value="Unassembled WGS sequence"/>
</dbReference>